<protein>
    <submittedName>
        <fullName evidence="1">Uncharacterized protein</fullName>
    </submittedName>
</protein>
<reference evidence="1" key="1">
    <citation type="submission" date="2021-01" db="EMBL/GenBank/DDBJ databases">
        <authorList>
            <person name="Corre E."/>
            <person name="Pelletier E."/>
            <person name="Niang G."/>
            <person name="Scheremetjew M."/>
            <person name="Finn R."/>
            <person name="Kale V."/>
            <person name="Holt S."/>
            <person name="Cochrane G."/>
            <person name="Meng A."/>
            <person name="Brown T."/>
            <person name="Cohen L."/>
        </authorList>
    </citation>
    <scope>NUCLEOTIDE SEQUENCE</scope>
    <source>
        <strain evidence="1">S3</strain>
    </source>
</reference>
<organism evidence="1">
    <name type="scientific">Strombidium inclinatum</name>
    <dbReference type="NCBI Taxonomy" id="197538"/>
    <lineage>
        <taxon>Eukaryota</taxon>
        <taxon>Sar</taxon>
        <taxon>Alveolata</taxon>
        <taxon>Ciliophora</taxon>
        <taxon>Intramacronucleata</taxon>
        <taxon>Spirotrichea</taxon>
        <taxon>Oligotrichia</taxon>
        <taxon>Strombidiidae</taxon>
        <taxon>Strombidium</taxon>
    </lineage>
</organism>
<sequence>MVGLPISFLEGVCNSTDRILAFVLRLLRTDGLSPLRENVPVSHIFRFSLLGLQVRDMVNRDFIRFAFVAYIHELEGKSLFFLGSSSSFRPDRILNSFPVSSLVFFPPLFVQRRRWRLLLCFESGFIIYPSQLLVFRPD</sequence>
<proteinExistence type="predicted"/>
<accession>A0A7S3MW62</accession>
<dbReference type="AlphaFoldDB" id="A0A7S3MW62"/>
<evidence type="ECO:0000313" key="1">
    <source>
        <dbReference type="EMBL" id="CAE0324704.1"/>
    </source>
</evidence>
<gene>
    <name evidence="1" type="ORF">SINC0208_LOCUS5326</name>
</gene>
<dbReference type="EMBL" id="HBIH01013002">
    <property type="protein sequence ID" value="CAE0324704.1"/>
    <property type="molecule type" value="Transcribed_RNA"/>
</dbReference>
<name>A0A7S3MW62_9SPIT</name>